<dbReference type="SUPFAM" id="SSF55729">
    <property type="entry name" value="Acyl-CoA N-acyltransferases (Nat)"/>
    <property type="match status" value="1"/>
</dbReference>
<accession>A0ABY2TTC3</accession>
<dbReference type="Proteomes" id="UP000310168">
    <property type="component" value="Unassembled WGS sequence"/>
</dbReference>
<feature type="domain" description="N-acetyltransferase" evidence="1">
    <location>
        <begin position="5"/>
        <end position="160"/>
    </location>
</feature>
<dbReference type="Pfam" id="PF00583">
    <property type="entry name" value="Acetyltransf_1"/>
    <property type="match status" value="1"/>
</dbReference>
<evidence type="ECO:0000313" key="3">
    <source>
        <dbReference type="Proteomes" id="UP000310168"/>
    </source>
</evidence>
<reference evidence="2 3" key="1">
    <citation type="journal article" date="2019" name="Anaerobe">
        <title>Brachyspira catarrhinii sp. nov., an anaerobic intestinal spirochaete isolated from vervet monkeys may have been misidentified as Brachyspira aalborgi in previous studies.</title>
        <authorList>
            <person name="Phillips N.D."/>
            <person name="La T."/>
            <person name="Hampson D.J."/>
        </authorList>
    </citation>
    <scope>NUCLEOTIDE SEQUENCE [LARGE SCALE GENOMIC DNA]</scope>
    <source>
        <strain evidence="2 3">Z12</strain>
    </source>
</reference>
<dbReference type="Gene3D" id="3.40.630.30">
    <property type="match status" value="1"/>
</dbReference>
<dbReference type="InterPro" id="IPR000182">
    <property type="entry name" value="GNAT_dom"/>
</dbReference>
<dbReference type="CDD" id="cd04301">
    <property type="entry name" value="NAT_SF"/>
    <property type="match status" value="1"/>
</dbReference>
<comment type="caution">
    <text evidence="2">The sequence shown here is derived from an EMBL/GenBank/DDBJ whole genome shotgun (WGS) entry which is preliminary data.</text>
</comment>
<organism evidence="2 3">
    <name type="scientific">Brachyspira catarrhinii</name>
    <dbReference type="NCBI Taxonomy" id="2528966"/>
    <lineage>
        <taxon>Bacteria</taxon>
        <taxon>Pseudomonadati</taxon>
        <taxon>Spirochaetota</taxon>
        <taxon>Spirochaetia</taxon>
        <taxon>Brachyspirales</taxon>
        <taxon>Brachyspiraceae</taxon>
        <taxon>Brachyspira</taxon>
    </lineage>
</organism>
<dbReference type="RefSeq" id="WP_137997396.1">
    <property type="nucleotide sequence ID" value="NZ_SJDU01000022.1"/>
</dbReference>
<keyword evidence="3" id="KW-1185">Reference proteome</keyword>
<proteinExistence type="predicted"/>
<dbReference type="EMBL" id="SJDU01000022">
    <property type="protein sequence ID" value="TKZ36125.1"/>
    <property type="molecule type" value="Genomic_DNA"/>
</dbReference>
<protein>
    <submittedName>
        <fullName evidence="2">GNAT family N-acetyltransferase</fullName>
    </submittedName>
</protein>
<sequence length="188" mass="22657">MIKFLEIKHDNEENNLKYKNFAKNLYNEAFPIEERWDFDAVFENKLNNNCKFYSFLDGDTPIGIAIIWTLEYFNFIEYLAIDKKFRGKNYGSKILTQILDLLKDKFVVIEVEPSDLNEIAKKRIDWYLRFGFILADYDYNMPCFDYGKKNSVLRMKIMTTKKIETKEEHDKITNYLYENIYKPRLAQI</sequence>
<evidence type="ECO:0000259" key="1">
    <source>
        <dbReference type="PROSITE" id="PS51186"/>
    </source>
</evidence>
<name>A0ABY2TTC3_9SPIR</name>
<dbReference type="InterPro" id="IPR016181">
    <property type="entry name" value="Acyl_CoA_acyltransferase"/>
</dbReference>
<gene>
    <name evidence="2" type="ORF">EZH24_01635</name>
</gene>
<dbReference type="PROSITE" id="PS51186">
    <property type="entry name" value="GNAT"/>
    <property type="match status" value="1"/>
</dbReference>
<evidence type="ECO:0000313" key="2">
    <source>
        <dbReference type="EMBL" id="TKZ36125.1"/>
    </source>
</evidence>